<feature type="transmembrane region" description="Helical" evidence="9">
    <location>
        <begin position="12"/>
        <end position="45"/>
    </location>
</feature>
<dbReference type="Proteomes" id="UP000219050">
    <property type="component" value="Plasmid pDY25-D"/>
</dbReference>
<dbReference type="PANTHER" id="PTHR33362:SF7">
    <property type="entry name" value="SLL1103 PROTEIN"/>
    <property type="match status" value="1"/>
</dbReference>
<dbReference type="GO" id="GO:0005886">
    <property type="term" value="C:plasma membrane"/>
    <property type="evidence" value="ECO:0007669"/>
    <property type="project" value="UniProtKB-SubCell"/>
</dbReference>
<feature type="transmembrane region" description="Helical" evidence="9">
    <location>
        <begin position="356"/>
        <end position="378"/>
    </location>
</feature>
<dbReference type="Pfam" id="PF06808">
    <property type="entry name" value="DctM"/>
    <property type="match status" value="1"/>
</dbReference>
<comment type="function">
    <text evidence="7">Part of the tripartite ATP-independent periplasmic (TRAP) transport system.</text>
</comment>
<feature type="transmembrane region" description="Helical" evidence="9">
    <location>
        <begin position="496"/>
        <end position="517"/>
    </location>
</feature>
<dbReference type="KEGG" id="cmag:CBW24_17620"/>
<keyword evidence="7" id="KW-0813">Transport</keyword>
<feature type="transmembrane region" description="Helical" evidence="9">
    <location>
        <begin position="398"/>
        <end position="427"/>
    </location>
</feature>
<dbReference type="InterPro" id="IPR004681">
    <property type="entry name" value="TRAP_DctM"/>
</dbReference>
<evidence type="ECO:0000256" key="9">
    <source>
        <dbReference type="SAM" id="Phobius"/>
    </source>
</evidence>
<feature type="transmembrane region" description="Helical" evidence="9">
    <location>
        <begin position="194"/>
        <end position="214"/>
    </location>
</feature>
<feature type="transmembrane region" description="Helical" evidence="9">
    <location>
        <begin position="113"/>
        <end position="143"/>
    </location>
</feature>
<feature type="compositionally biased region" description="Low complexity" evidence="8">
    <location>
        <begin position="530"/>
        <end position="543"/>
    </location>
</feature>
<feature type="region of interest" description="Disordered" evidence="8">
    <location>
        <begin position="526"/>
        <end position="663"/>
    </location>
</feature>
<feature type="compositionally biased region" description="Gly residues" evidence="8">
    <location>
        <begin position="544"/>
        <end position="554"/>
    </location>
</feature>
<dbReference type="GO" id="GO:0022857">
    <property type="term" value="F:transmembrane transporter activity"/>
    <property type="evidence" value="ECO:0007669"/>
    <property type="project" value="UniProtKB-UniRule"/>
</dbReference>
<geneLocation type="plasmid" evidence="12">
    <name>pdy25-d</name>
</geneLocation>
<keyword evidence="4 9" id="KW-0812">Transmembrane</keyword>
<dbReference type="PANTHER" id="PTHR33362">
    <property type="entry name" value="SIALIC ACID TRAP TRANSPORTER PERMEASE PROTEIN SIAT-RELATED"/>
    <property type="match status" value="1"/>
</dbReference>
<keyword evidence="5 9" id="KW-1133">Transmembrane helix</keyword>
<comment type="subcellular location">
    <subcellularLocation>
        <location evidence="1 7">Cell inner membrane</location>
        <topology evidence="1 7">Multi-pass membrane protein</topology>
    </subcellularLocation>
</comment>
<feature type="transmembrane region" description="Helical" evidence="9">
    <location>
        <begin position="326"/>
        <end position="344"/>
    </location>
</feature>
<evidence type="ECO:0000256" key="3">
    <source>
        <dbReference type="ARBA" id="ARBA00022519"/>
    </source>
</evidence>
<evidence type="ECO:0000256" key="6">
    <source>
        <dbReference type="ARBA" id="ARBA00023136"/>
    </source>
</evidence>
<feature type="compositionally biased region" description="Low complexity" evidence="8">
    <location>
        <begin position="555"/>
        <end position="575"/>
    </location>
</feature>
<feature type="transmembrane region" description="Helical" evidence="9">
    <location>
        <begin position="298"/>
        <end position="320"/>
    </location>
</feature>
<keyword evidence="2" id="KW-1003">Cell membrane</keyword>
<name>A0A291M4W8_9RHOB</name>
<proteinExistence type="predicted"/>
<protein>
    <submittedName>
        <fullName evidence="11">C4-dicarboxylate ABC transporter</fullName>
    </submittedName>
</protein>
<evidence type="ECO:0000313" key="11">
    <source>
        <dbReference type="EMBL" id="ATI43960.1"/>
    </source>
</evidence>
<keyword evidence="11" id="KW-0614">Plasmid</keyword>
<feature type="domain" description="TRAP C4-dicarboxylate transport system permease DctM subunit" evidence="10">
    <location>
        <begin position="14"/>
        <end position="515"/>
    </location>
</feature>
<evidence type="ECO:0000259" key="10">
    <source>
        <dbReference type="Pfam" id="PF06808"/>
    </source>
</evidence>
<evidence type="ECO:0000313" key="12">
    <source>
        <dbReference type="Proteomes" id="UP000219050"/>
    </source>
</evidence>
<organism evidence="11 12">
    <name type="scientific">Pacificitalea manganoxidans</name>
    <dbReference type="NCBI Taxonomy" id="1411902"/>
    <lineage>
        <taxon>Bacteria</taxon>
        <taxon>Pseudomonadati</taxon>
        <taxon>Pseudomonadota</taxon>
        <taxon>Alphaproteobacteria</taxon>
        <taxon>Rhodobacterales</taxon>
        <taxon>Paracoccaceae</taxon>
        <taxon>Pacificitalea</taxon>
    </lineage>
</organism>
<feature type="transmembrane region" description="Helical" evidence="9">
    <location>
        <begin position="439"/>
        <end position="466"/>
    </location>
</feature>
<keyword evidence="12" id="KW-1185">Reference proteome</keyword>
<evidence type="ECO:0000256" key="2">
    <source>
        <dbReference type="ARBA" id="ARBA00022475"/>
    </source>
</evidence>
<dbReference type="EMBL" id="CP021408">
    <property type="protein sequence ID" value="ATI43960.1"/>
    <property type="molecule type" value="Genomic_DNA"/>
</dbReference>
<keyword evidence="3 7" id="KW-0997">Cell inner membrane</keyword>
<accession>A0A291M4W8</accession>
<dbReference type="InterPro" id="IPR010656">
    <property type="entry name" value="DctM"/>
</dbReference>
<evidence type="ECO:0000256" key="7">
    <source>
        <dbReference type="RuleBase" id="RU369079"/>
    </source>
</evidence>
<evidence type="ECO:0000256" key="1">
    <source>
        <dbReference type="ARBA" id="ARBA00004429"/>
    </source>
</evidence>
<feature type="compositionally biased region" description="Pro residues" evidence="8">
    <location>
        <begin position="635"/>
        <end position="649"/>
    </location>
</feature>
<dbReference type="OrthoDB" id="7339120at2"/>
<dbReference type="AlphaFoldDB" id="A0A291M4W8"/>
<feature type="transmembrane region" description="Helical" evidence="9">
    <location>
        <begin position="155"/>
        <end position="179"/>
    </location>
</feature>
<feature type="compositionally biased region" description="Low complexity" evidence="8">
    <location>
        <begin position="583"/>
        <end position="593"/>
    </location>
</feature>
<feature type="transmembrane region" description="Helical" evidence="9">
    <location>
        <begin position="66"/>
        <end position="89"/>
    </location>
</feature>
<dbReference type="RefSeq" id="WP_097374572.1">
    <property type="nucleotide sequence ID" value="NZ_CP021408.1"/>
</dbReference>
<gene>
    <name evidence="11" type="ORF">CBW24_17620</name>
</gene>
<evidence type="ECO:0000256" key="4">
    <source>
        <dbReference type="ARBA" id="ARBA00022692"/>
    </source>
</evidence>
<evidence type="ECO:0000256" key="8">
    <source>
        <dbReference type="SAM" id="MobiDB-lite"/>
    </source>
</evidence>
<feature type="transmembrane region" description="Helical" evidence="9">
    <location>
        <begin position="265"/>
        <end position="286"/>
    </location>
</feature>
<feature type="transmembrane region" description="Helical" evidence="9">
    <location>
        <begin position="234"/>
        <end position="253"/>
    </location>
</feature>
<keyword evidence="6 9" id="KW-0472">Membrane</keyword>
<evidence type="ECO:0000256" key="5">
    <source>
        <dbReference type="ARBA" id="ARBA00022989"/>
    </source>
</evidence>
<reference evidence="11 12" key="1">
    <citation type="submission" date="2017-05" db="EMBL/GenBank/DDBJ databases">
        <title>Comparative genomic and metabolic analysis of manganese-oxidizing mechanisms in Celeribater manganoxidans DY25T: its adaption to the environment of polymetallic nodule.</title>
        <authorList>
            <person name="Wang X."/>
        </authorList>
    </citation>
    <scope>NUCLEOTIDE SEQUENCE [LARGE SCALE GENOMIC DNA]</scope>
    <source>
        <strain evidence="11 12">DY25</strain>
        <plasmid evidence="12">pdy25-d</plasmid>
    </source>
</reference>
<sequence>MLELIAHNLAPIMFISVMGMLLLGYPVALTLAAGGLFFFVIGVALSEIAPSEINLFWPLLRAQPERVFGIMSNDTLLAIPFFTFMGLILERSGMAEDLLDTIGQLFGPIRGGLAYAVILVGALLAATTGVVAASVIAMGLISLPIMQRYGYDTSVATGTIAASGTLAQIVPPSLVLIVMADQLGVSVGDMYKGALLPALIITGAYCAYIFVLSILRPKAVPALPIEDRTLGNGIWSLVVVMALAVAVYVISARTLYADMLPTNRLVAAATTAVVLAYLVAVANRVFGLTVLSKLAEQVVIVLIPPLALIFLVLGTIFLGIATPTEGGAMGAVGALILAIAKRRLDFATLRGAVESTAMLSTFVMFILIGARVFGLTFYGVNGNVWLEELLLGLPGGEYGFLIVVTVVVFILGCFLDFFEIAFILVPLLAPVAQTLGIDLVWFGVILGINLQTSFLTPPFGFSLFYLRSVVPTQDWTDEVTGRRMPAIRTPRIYRGVLPYIALQFAMILLVIGVPSLVTHYQDTPRRPVVPASAPATSATPQTGGTSGSQSGGNSLGLPPLNFGGPGSAPSGSTGNATGGATGTGSSSGSQPSMGLPPLDLNGTGGSGSAPAPAQPSMGLPPLDFGGGAGGSAPASPAPEPEPEPEPAPAPSGGIDLSQPPSFN</sequence>